<comment type="caution">
    <text evidence="4">The sequence shown here is derived from an EMBL/GenBank/DDBJ whole genome shotgun (WGS) entry which is preliminary data.</text>
</comment>
<proteinExistence type="predicted"/>
<evidence type="ECO:0000256" key="1">
    <source>
        <dbReference type="ARBA" id="ARBA00004325"/>
    </source>
</evidence>
<evidence type="ECO:0000256" key="2">
    <source>
        <dbReference type="SAM" id="MobiDB-lite"/>
    </source>
</evidence>
<dbReference type="InterPro" id="IPR003959">
    <property type="entry name" value="ATPase_AAA_core"/>
</dbReference>
<organism evidence="4 5">
    <name type="scientific">Mycena pura</name>
    <dbReference type="NCBI Taxonomy" id="153505"/>
    <lineage>
        <taxon>Eukaryota</taxon>
        <taxon>Fungi</taxon>
        <taxon>Dikarya</taxon>
        <taxon>Basidiomycota</taxon>
        <taxon>Agaricomycotina</taxon>
        <taxon>Agaricomycetes</taxon>
        <taxon>Agaricomycetidae</taxon>
        <taxon>Agaricales</taxon>
        <taxon>Marasmiineae</taxon>
        <taxon>Mycenaceae</taxon>
        <taxon>Mycena</taxon>
    </lineage>
</organism>
<dbReference type="Pfam" id="PF00004">
    <property type="entry name" value="AAA"/>
    <property type="match status" value="1"/>
</dbReference>
<dbReference type="Proteomes" id="UP001219525">
    <property type="component" value="Unassembled WGS sequence"/>
</dbReference>
<dbReference type="PANTHER" id="PTHR23070">
    <property type="entry name" value="BCS1 AAA-TYPE ATPASE"/>
    <property type="match status" value="1"/>
</dbReference>
<dbReference type="SMART" id="SM01024">
    <property type="entry name" value="BCS1_N"/>
    <property type="match status" value="1"/>
</dbReference>
<accession>A0AAD6Y555</accession>
<gene>
    <name evidence="4" type="ORF">GGX14DRAFT_546580</name>
</gene>
<evidence type="ECO:0000259" key="3">
    <source>
        <dbReference type="SMART" id="SM01024"/>
    </source>
</evidence>
<name>A0AAD6Y555_9AGAR</name>
<dbReference type="EMBL" id="JARJCW010000126">
    <property type="protein sequence ID" value="KAJ7191949.1"/>
    <property type="molecule type" value="Genomic_DNA"/>
</dbReference>
<keyword evidence="5" id="KW-1185">Reference proteome</keyword>
<comment type="subcellular location">
    <subcellularLocation>
        <location evidence="1">Mitochondrion membrane</location>
    </subcellularLocation>
</comment>
<sequence length="476" mass="52203">MPAAEASGVTGGDGSFSLTGGLQQQDTEGTSPFLTSFLGLSSIFAALGMVSQAYLPRLQLPYSITAQFDEGDPAYQWILLFLTQENVNVWRSLSSMRRKWSVKTCSKVKGNTEYVPTYQQPQLFRWRGRWLEIKRSNELGEARFTSAGTFNMCTLDMGLFSELVEDARQRYIEVNRPNVVIHLADAPNFGPTLWSSVKRQAKDTAASQALVHDAREFIASEDWYVEAGIPHRRGYLLYGPPGTGKTSQRRLYMPSPARSMSRSTLSHAPSFVDDVFLARAASSIPKNSIFLIEDIDCAFPSRDDEDELADFAAPPVQGGARMPTPPGFPVQASGRAVRSLVTLSGLLNVIDGVGSEEGKLFFATLSARLRADGRHDEEVEPDGRHVMSLGRARVARAVGSASLMGGPWGEQQPREQKDPVLLTTRTPNHADARTEPGIMFHSTSCSGVVPESARASHIVGKEVTEDHMHATARGRR</sequence>
<dbReference type="InterPro" id="IPR027417">
    <property type="entry name" value="P-loop_NTPase"/>
</dbReference>
<feature type="domain" description="BCS1 N-terminal" evidence="3">
    <location>
        <begin position="38"/>
        <end position="193"/>
    </location>
</feature>
<dbReference type="AlphaFoldDB" id="A0AAD6Y555"/>
<dbReference type="InterPro" id="IPR050747">
    <property type="entry name" value="Mitochondrial_chaperone_BCS1"/>
</dbReference>
<feature type="region of interest" description="Disordered" evidence="2">
    <location>
        <begin position="1"/>
        <end position="24"/>
    </location>
</feature>
<evidence type="ECO:0000313" key="4">
    <source>
        <dbReference type="EMBL" id="KAJ7191949.1"/>
    </source>
</evidence>
<dbReference type="InterPro" id="IPR014851">
    <property type="entry name" value="BCS1_N"/>
</dbReference>
<dbReference type="Pfam" id="PF08740">
    <property type="entry name" value="BCS1_N"/>
    <property type="match status" value="1"/>
</dbReference>
<protein>
    <recommendedName>
        <fullName evidence="3">BCS1 N-terminal domain-containing protein</fullName>
    </recommendedName>
</protein>
<dbReference type="GO" id="GO:0031966">
    <property type="term" value="C:mitochondrial membrane"/>
    <property type="evidence" value="ECO:0007669"/>
    <property type="project" value="UniProtKB-SubCell"/>
</dbReference>
<dbReference type="Gene3D" id="3.40.50.300">
    <property type="entry name" value="P-loop containing nucleotide triphosphate hydrolases"/>
    <property type="match status" value="1"/>
</dbReference>
<reference evidence="4" key="1">
    <citation type="submission" date="2023-03" db="EMBL/GenBank/DDBJ databases">
        <title>Massive genome expansion in bonnet fungi (Mycena s.s.) driven by repeated elements and novel gene families across ecological guilds.</title>
        <authorList>
            <consortium name="Lawrence Berkeley National Laboratory"/>
            <person name="Harder C.B."/>
            <person name="Miyauchi S."/>
            <person name="Viragh M."/>
            <person name="Kuo A."/>
            <person name="Thoen E."/>
            <person name="Andreopoulos B."/>
            <person name="Lu D."/>
            <person name="Skrede I."/>
            <person name="Drula E."/>
            <person name="Henrissat B."/>
            <person name="Morin E."/>
            <person name="Kohler A."/>
            <person name="Barry K."/>
            <person name="LaButti K."/>
            <person name="Morin E."/>
            <person name="Salamov A."/>
            <person name="Lipzen A."/>
            <person name="Mereny Z."/>
            <person name="Hegedus B."/>
            <person name="Baldrian P."/>
            <person name="Stursova M."/>
            <person name="Weitz H."/>
            <person name="Taylor A."/>
            <person name="Grigoriev I.V."/>
            <person name="Nagy L.G."/>
            <person name="Martin F."/>
            <person name="Kauserud H."/>
        </authorList>
    </citation>
    <scope>NUCLEOTIDE SEQUENCE</scope>
    <source>
        <strain evidence="4">9144</strain>
    </source>
</reference>
<dbReference type="GO" id="GO:0005524">
    <property type="term" value="F:ATP binding"/>
    <property type="evidence" value="ECO:0007669"/>
    <property type="project" value="InterPro"/>
</dbReference>
<evidence type="ECO:0000313" key="5">
    <source>
        <dbReference type="Proteomes" id="UP001219525"/>
    </source>
</evidence>
<dbReference type="GO" id="GO:0016887">
    <property type="term" value="F:ATP hydrolysis activity"/>
    <property type="evidence" value="ECO:0007669"/>
    <property type="project" value="InterPro"/>
</dbReference>
<dbReference type="SUPFAM" id="SSF52540">
    <property type="entry name" value="P-loop containing nucleoside triphosphate hydrolases"/>
    <property type="match status" value="1"/>
</dbReference>